<keyword evidence="1" id="KW-0472">Membrane</keyword>
<proteinExistence type="predicted"/>
<keyword evidence="1" id="KW-1133">Transmembrane helix</keyword>
<evidence type="ECO:0000313" key="2">
    <source>
        <dbReference type="EMBL" id="CAE4639355.1"/>
    </source>
</evidence>
<name>A0A7S4SAY7_9STRA</name>
<protein>
    <submittedName>
        <fullName evidence="2">Uncharacterized protein</fullName>
    </submittedName>
</protein>
<sequence>MLPIEIRPLLCKCCNPNDPSFNPSLNPSVAPSLSHETTNVTYNFCIQYGILGLKKVLTNTESVINTTLNGLFQNEANPVMTNCKVSDVQSVFNKTLECVCKEGDGISACSAVESTVMVSHDTDISGDEIQYVLLHYATTITKGLKYPAEYLGLVKLQTYCEITLDGVLPGCMNASSTSVFENTVKEYMNDFFKFKINGMKVLNVQVARNVTNPAADVKRENGDVINRNNDTRYLQSSLGDTTVNISIVGEYISPPYVSDLEFDQIVSNFIVENSTKLVQRLRQSNNSYFDSLKVVRAPTATPTATPTTDPEGGYKIGSLYASAPTTSPTSAPRTDPEGGYEIGSLYAYIFGFFMALSCCCGLFPNTQICKQKVKHIIESHFTNPVAATMVPRADSFSTITDPTYRGNRASRRPLRAAQRLFSGLDSVQDNNFLSENSVELPSIESVPNSRDNSESARSLWARFPTLQKCDEWDEKRISDHGDDTRQWMWACDRSLWSSGRSLWSHVWSSERTLRS</sequence>
<gene>
    <name evidence="2" type="ORF">DBRI00130_LOCUS31857</name>
</gene>
<accession>A0A7S4SAY7</accession>
<keyword evidence="1" id="KW-0812">Transmembrane</keyword>
<organism evidence="2">
    <name type="scientific">Ditylum brightwellii</name>
    <dbReference type="NCBI Taxonomy" id="49249"/>
    <lineage>
        <taxon>Eukaryota</taxon>
        <taxon>Sar</taxon>
        <taxon>Stramenopiles</taxon>
        <taxon>Ochrophyta</taxon>
        <taxon>Bacillariophyta</taxon>
        <taxon>Mediophyceae</taxon>
        <taxon>Lithodesmiophycidae</taxon>
        <taxon>Lithodesmiales</taxon>
        <taxon>Lithodesmiaceae</taxon>
        <taxon>Ditylum</taxon>
    </lineage>
</organism>
<reference evidence="2" key="1">
    <citation type="submission" date="2021-01" db="EMBL/GenBank/DDBJ databases">
        <authorList>
            <person name="Corre E."/>
            <person name="Pelletier E."/>
            <person name="Niang G."/>
            <person name="Scheremetjew M."/>
            <person name="Finn R."/>
            <person name="Kale V."/>
            <person name="Holt S."/>
            <person name="Cochrane G."/>
            <person name="Meng A."/>
            <person name="Brown T."/>
            <person name="Cohen L."/>
        </authorList>
    </citation>
    <scope>NUCLEOTIDE SEQUENCE</scope>
    <source>
        <strain evidence="2">GSO104</strain>
    </source>
</reference>
<feature type="transmembrane region" description="Helical" evidence="1">
    <location>
        <begin position="345"/>
        <end position="364"/>
    </location>
</feature>
<evidence type="ECO:0000256" key="1">
    <source>
        <dbReference type="SAM" id="Phobius"/>
    </source>
</evidence>
<dbReference type="AlphaFoldDB" id="A0A7S4SAY7"/>
<dbReference type="EMBL" id="HBNS01040923">
    <property type="protein sequence ID" value="CAE4639355.1"/>
    <property type="molecule type" value="Transcribed_RNA"/>
</dbReference>